<dbReference type="SMART" id="SM00448">
    <property type="entry name" value="REC"/>
    <property type="match status" value="1"/>
</dbReference>
<keyword evidence="12" id="KW-1185">Reference proteome</keyword>
<evidence type="ECO:0000256" key="2">
    <source>
        <dbReference type="ARBA" id="ARBA00022490"/>
    </source>
</evidence>
<dbReference type="PANTHER" id="PTHR42713">
    <property type="entry name" value="HISTIDINE KINASE-RELATED"/>
    <property type="match status" value="1"/>
</dbReference>
<dbReference type="InterPro" id="IPR051552">
    <property type="entry name" value="HptR"/>
</dbReference>
<evidence type="ECO:0000256" key="3">
    <source>
        <dbReference type="ARBA" id="ARBA00022553"/>
    </source>
</evidence>
<keyword evidence="7" id="KW-0804">Transcription</keyword>
<evidence type="ECO:0000259" key="9">
    <source>
        <dbReference type="PROSITE" id="PS01124"/>
    </source>
</evidence>
<feature type="domain" description="HTH araC/xylS-type" evidence="9">
    <location>
        <begin position="400"/>
        <end position="498"/>
    </location>
</feature>
<dbReference type="Proteomes" id="UP001597362">
    <property type="component" value="Unassembled WGS sequence"/>
</dbReference>
<dbReference type="InterPro" id="IPR018060">
    <property type="entry name" value="HTH_AraC"/>
</dbReference>
<gene>
    <name evidence="11" type="ORF">ACFSJH_15865</name>
</gene>
<evidence type="ECO:0000256" key="6">
    <source>
        <dbReference type="ARBA" id="ARBA00023125"/>
    </source>
</evidence>
<keyword evidence="4" id="KW-0902">Two-component regulatory system</keyword>
<organism evidence="11 12">
    <name type="scientific">Paenibacillus yanchengensis</name>
    <dbReference type="NCBI Taxonomy" id="2035833"/>
    <lineage>
        <taxon>Bacteria</taxon>
        <taxon>Bacillati</taxon>
        <taxon>Bacillota</taxon>
        <taxon>Bacilli</taxon>
        <taxon>Bacillales</taxon>
        <taxon>Paenibacillaceae</taxon>
        <taxon>Paenibacillus</taxon>
    </lineage>
</organism>
<dbReference type="EMBL" id="JBHUHO010000037">
    <property type="protein sequence ID" value="MFD2117206.1"/>
    <property type="molecule type" value="Genomic_DNA"/>
</dbReference>
<evidence type="ECO:0000256" key="5">
    <source>
        <dbReference type="ARBA" id="ARBA00023015"/>
    </source>
</evidence>
<dbReference type="Pfam" id="PF00072">
    <property type="entry name" value="Response_reg"/>
    <property type="match status" value="1"/>
</dbReference>
<keyword evidence="6" id="KW-0238">DNA-binding</keyword>
<comment type="subcellular location">
    <subcellularLocation>
        <location evidence="1">Cytoplasm</location>
    </subcellularLocation>
</comment>
<dbReference type="PANTHER" id="PTHR42713:SF3">
    <property type="entry name" value="TRANSCRIPTIONAL REGULATORY PROTEIN HPTR"/>
    <property type="match status" value="1"/>
</dbReference>
<dbReference type="PROSITE" id="PS01124">
    <property type="entry name" value="HTH_ARAC_FAMILY_2"/>
    <property type="match status" value="1"/>
</dbReference>
<protein>
    <submittedName>
        <fullName evidence="11">Response regulator</fullName>
    </submittedName>
</protein>
<dbReference type="PROSITE" id="PS50110">
    <property type="entry name" value="RESPONSE_REGULATORY"/>
    <property type="match status" value="1"/>
</dbReference>
<reference evidence="12" key="1">
    <citation type="journal article" date="2019" name="Int. J. Syst. Evol. Microbiol.">
        <title>The Global Catalogue of Microorganisms (GCM) 10K type strain sequencing project: providing services to taxonomists for standard genome sequencing and annotation.</title>
        <authorList>
            <consortium name="The Broad Institute Genomics Platform"/>
            <consortium name="The Broad Institute Genome Sequencing Center for Infectious Disease"/>
            <person name="Wu L."/>
            <person name="Ma J."/>
        </authorList>
    </citation>
    <scope>NUCLEOTIDE SEQUENCE [LARGE SCALE GENOMIC DNA]</scope>
    <source>
        <strain evidence="12">GH52</strain>
    </source>
</reference>
<dbReference type="Gene3D" id="1.10.10.60">
    <property type="entry name" value="Homeodomain-like"/>
    <property type="match status" value="2"/>
</dbReference>
<keyword evidence="5" id="KW-0805">Transcription regulation</keyword>
<feature type="modified residue" description="4-aspartylphosphate" evidence="8">
    <location>
        <position position="57"/>
    </location>
</feature>
<dbReference type="SUPFAM" id="SSF46689">
    <property type="entry name" value="Homeodomain-like"/>
    <property type="match status" value="2"/>
</dbReference>
<dbReference type="InterPro" id="IPR009057">
    <property type="entry name" value="Homeodomain-like_sf"/>
</dbReference>
<dbReference type="InterPro" id="IPR011006">
    <property type="entry name" value="CheY-like_superfamily"/>
</dbReference>
<dbReference type="Gene3D" id="3.40.50.2300">
    <property type="match status" value="1"/>
</dbReference>
<dbReference type="RefSeq" id="WP_377774153.1">
    <property type="nucleotide sequence ID" value="NZ_JBHUHO010000037.1"/>
</dbReference>
<dbReference type="InterPro" id="IPR001789">
    <property type="entry name" value="Sig_transdc_resp-reg_receiver"/>
</dbReference>
<keyword evidence="2" id="KW-0963">Cytoplasm</keyword>
<dbReference type="CDD" id="cd17536">
    <property type="entry name" value="REC_YesN-like"/>
    <property type="match status" value="1"/>
</dbReference>
<evidence type="ECO:0000313" key="12">
    <source>
        <dbReference type="Proteomes" id="UP001597362"/>
    </source>
</evidence>
<dbReference type="Pfam" id="PF12833">
    <property type="entry name" value="HTH_18"/>
    <property type="match status" value="1"/>
</dbReference>
<name>A0ABW4YNI1_9BACL</name>
<proteinExistence type="predicted"/>
<evidence type="ECO:0000256" key="7">
    <source>
        <dbReference type="ARBA" id="ARBA00023163"/>
    </source>
</evidence>
<evidence type="ECO:0000256" key="4">
    <source>
        <dbReference type="ARBA" id="ARBA00023012"/>
    </source>
</evidence>
<dbReference type="SUPFAM" id="SSF52172">
    <property type="entry name" value="CheY-like"/>
    <property type="match status" value="1"/>
</dbReference>
<evidence type="ECO:0000256" key="1">
    <source>
        <dbReference type="ARBA" id="ARBA00004496"/>
    </source>
</evidence>
<evidence type="ECO:0000259" key="10">
    <source>
        <dbReference type="PROSITE" id="PS50110"/>
    </source>
</evidence>
<feature type="domain" description="Response regulatory" evidence="10">
    <location>
        <begin position="5"/>
        <end position="122"/>
    </location>
</feature>
<sequence>MSDFSLMIVDDEKIIRDGLQNSIDWKGLGFNLVALAADGEEALDLYSKYKPEAVIMDIHMPVMNGLEALAYFKKEHPATEIILLSGYDEFSYAQKAVKEGAFDYIIKLNMFFELEESLKKLHETLSQKHESNRQYDEFMSLKNDALFQNYIRGQRNSTDVTSTEDHYLYCVASVWLESTDRIFEAFYSSDFLPLRYLFKVTGPYIYFIFYIEKEKNNLFAELLDESFHVIEQYLKQEATVDFKIGVGDIKPRISDIPELYMEAMKATDYLRAGNDLKKEQSVLFYNDWKDEGKNKYNTLLETQWINWVYSGDDNNIIAWIKFVFAEAYQNKKIFVSHLRYLCIQIVAQFEKMTKTLISESVHINEIDSLIELESYIVQVLKMQCAIVQQTIQLQKNESISAVKKYVDGLYMTNLNLKDVARQFYFSSGYLSCMFKEYTGMTFSKYLITKRVETACILLTKTDMKIYEIAKEVGYTDEKHFSKLFSQTKNVGPREYRTLNKI</sequence>
<keyword evidence="3 8" id="KW-0597">Phosphoprotein</keyword>
<evidence type="ECO:0000256" key="8">
    <source>
        <dbReference type="PROSITE-ProRule" id="PRU00169"/>
    </source>
</evidence>
<evidence type="ECO:0000313" key="11">
    <source>
        <dbReference type="EMBL" id="MFD2117206.1"/>
    </source>
</evidence>
<dbReference type="SMART" id="SM00342">
    <property type="entry name" value="HTH_ARAC"/>
    <property type="match status" value="1"/>
</dbReference>
<comment type="caution">
    <text evidence="11">The sequence shown here is derived from an EMBL/GenBank/DDBJ whole genome shotgun (WGS) entry which is preliminary data.</text>
</comment>
<accession>A0ABW4YNI1</accession>